<reference evidence="8 9" key="1">
    <citation type="submission" date="2024-09" db="EMBL/GenBank/DDBJ databases">
        <title>Chromosome-scale assembly of Riccia sorocarpa.</title>
        <authorList>
            <person name="Paukszto L."/>
        </authorList>
    </citation>
    <scope>NUCLEOTIDE SEQUENCE [LARGE SCALE GENOMIC DNA]</scope>
    <source>
        <strain evidence="8">LP-2024</strain>
        <tissue evidence="8">Aerial parts of the thallus</tissue>
    </source>
</reference>
<dbReference type="AlphaFoldDB" id="A0ABD3H1F4"/>
<gene>
    <name evidence="8" type="ORF">R1sor_003095</name>
</gene>
<sequence length="326" mass="37316">MIPKVQTGEVQVRASCGDLTEVSDAGRKRKRKPIKKELHRFGNYHHYYGYRLGKTLDEDPRLRFLEREWFEGKDCLDIGCNEGLVTISIAQKYNCRRILGVDIDGVLIDKANLNLTERISSSGVSDSGENVEKRSEEERLLETGAPAMKEWWKDTIAWRALHSKETLDSGSNHTISGTVLERPSATTESVDLMQRVTFRQENFIKNFPHGDYMKDGTFDTVLCLSMTKWVHLNWGDDGLVRLFAKIFRILRPGGTLILEPQPWKSYQRKAGVCEATRANYNSIQLRPLHFTEILLDKIGFRSYRQVSTAVPGSTAGFDRSLFLYFK</sequence>
<evidence type="ECO:0000256" key="2">
    <source>
        <dbReference type="ARBA" id="ARBA00022603"/>
    </source>
</evidence>
<dbReference type="PROSITE" id="PS51515">
    <property type="entry name" value="BIN3_SAM"/>
    <property type="match status" value="1"/>
</dbReference>
<proteinExistence type="inferred from homology"/>
<organism evidence="8 9">
    <name type="scientific">Riccia sorocarpa</name>
    <dbReference type="NCBI Taxonomy" id="122646"/>
    <lineage>
        <taxon>Eukaryota</taxon>
        <taxon>Viridiplantae</taxon>
        <taxon>Streptophyta</taxon>
        <taxon>Embryophyta</taxon>
        <taxon>Marchantiophyta</taxon>
        <taxon>Marchantiopsida</taxon>
        <taxon>Marchantiidae</taxon>
        <taxon>Marchantiales</taxon>
        <taxon>Ricciaceae</taxon>
        <taxon>Riccia</taxon>
    </lineage>
</organism>
<accession>A0ABD3H1F4</accession>
<dbReference type="PANTHER" id="PTHR12315">
    <property type="entry name" value="BICOID-INTERACTING PROTEIN RELATED"/>
    <property type="match status" value="1"/>
</dbReference>
<feature type="domain" description="Bin3-type SAM" evidence="7">
    <location>
        <begin position="59"/>
        <end position="326"/>
    </location>
</feature>
<protein>
    <recommendedName>
        <fullName evidence="6">RNA methyltransferase</fullName>
        <ecNumber evidence="6">2.1.1.-</ecNumber>
    </recommendedName>
</protein>
<keyword evidence="2 6" id="KW-0489">Methyltransferase</keyword>
<comment type="similarity">
    <text evidence="1 6">Belongs to the methyltransferase superfamily.</text>
</comment>
<evidence type="ECO:0000313" key="8">
    <source>
        <dbReference type="EMBL" id="KAL3685073.1"/>
    </source>
</evidence>
<evidence type="ECO:0000256" key="3">
    <source>
        <dbReference type="ARBA" id="ARBA00022679"/>
    </source>
</evidence>
<evidence type="ECO:0000313" key="9">
    <source>
        <dbReference type="Proteomes" id="UP001633002"/>
    </source>
</evidence>
<dbReference type="Gene3D" id="3.40.50.150">
    <property type="entry name" value="Vaccinia Virus protein VP39"/>
    <property type="match status" value="1"/>
</dbReference>
<evidence type="ECO:0000256" key="1">
    <source>
        <dbReference type="ARBA" id="ARBA00008361"/>
    </source>
</evidence>
<keyword evidence="3 6" id="KW-0808">Transferase</keyword>
<evidence type="ECO:0000256" key="6">
    <source>
        <dbReference type="RuleBase" id="RU367087"/>
    </source>
</evidence>
<dbReference type="PANTHER" id="PTHR12315:SF0">
    <property type="entry name" value="7SK SNRNA METHYLPHOSPHATE CAPPING ENZYME"/>
    <property type="match status" value="1"/>
</dbReference>
<keyword evidence="9" id="KW-1185">Reference proteome</keyword>
<name>A0ABD3H1F4_9MARC</name>
<dbReference type="InterPro" id="IPR029063">
    <property type="entry name" value="SAM-dependent_MTases_sf"/>
</dbReference>
<evidence type="ECO:0000256" key="5">
    <source>
        <dbReference type="PROSITE-ProRule" id="PRU00848"/>
    </source>
</evidence>
<dbReference type="CDD" id="cd02440">
    <property type="entry name" value="AdoMet_MTases"/>
    <property type="match status" value="2"/>
</dbReference>
<comment type="caution">
    <text evidence="8">The sequence shown here is derived from an EMBL/GenBank/DDBJ whole genome shotgun (WGS) entry which is preliminary data.</text>
</comment>
<dbReference type="InterPro" id="IPR024160">
    <property type="entry name" value="BIN3_SAM-bd_dom"/>
</dbReference>
<dbReference type="EC" id="2.1.1.-" evidence="6"/>
<dbReference type="SUPFAM" id="SSF53335">
    <property type="entry name" value="S-adenosyl-L-methionine-dependent methyltransferases"/>
    <property type="match status" value="1"/>
</dbReference>
<dbReference type="Proteomes" id="UP001633002">
    <property type="component" value="Unassembled WGS sequence"/>
</dbReference>
<dbReference type="GO" id="GO:0008173">
    <property type="term" value="F:RNA methyltransferase activity"/>
    <property type="evidence" value="ECO:0007669"/>
    <property type="project" value="UniProtKB-UniRule"/>
</dbReference>
<dbReference type="GO" id="GO:0008171">
    <property type="term" value="F:O-methyltransferase activity"/>
    <property type="evidence" value="ECO:0007669"/>
    <property type="project" value="UniProtKB-UniRule"/>
</dbReference>
<dbReference type="Pfam" id="PF06859">
    <property type="entry name" value="Bin3"/>
    <property type="match status" value="1"/>
</dbReference>
<dbReference type="InterPro" id="IPR010675">
    <property type="entry name" value="Bin3_C"/>
</dbReference>
<dbReference type="GO" id="GO:0032259">
    <property type="term" value="P:methylation"/>
    <property type="evidence" value="ECO:0007669"/>
    <property type="project" value="UniProtKB-KW"/>
</dbReference>
<evidence type="ECO:0000259" key="7">
    <source>
        <dbReference type="PROSITE" id="PS51515"/>
    </source>
</evidence>
<dbReference type="InterPro" id="IPR039772">
    <property type="entry name" value="Bin3-like"/>
</dbReference>
<dbReference type="EMBL" id="JBJQOH010000006">
    <property type="protein sequence ID" value="KAL3685073.1"/>
    <property type="molecule type" value="Genomic_DNA"/>
</dbReference>
<keyword evidence="4 5" id="KW-0949">S-adenosyl-L-methionine</keyword>
<evidence type="ECO:0000256" key="4">
    <source>
        <dbReference type="ARBA" id="ARBA00022691"/>
    </source>
</evidence>